<organism evidence="2 3">
    <name type="scientific">Cloeon dipterum</name>
    <dbReference type="NCBI Taxonomy" id="197152"/>
    <lineage>
        <taxon>Eukaryota</taxon>
        <taxon>Metazoa</taxon>
        <taxon>Ecdysozoa</taxon>
        <taxon>Arthropoda</taxon>
        <taxon>Hexapoda</taxon>
        <taxon>Insecta</taxon>
        <taxon>Pterygota</taxon>
        <taxon>Palaeoptera</taxon>
        <taxon>Ephemeroptera</taxon>
        <taxon>Pisciforma</taxon>
        <taxon>Baetidae</taxon>
        <taxon>Cloeon</taxon>
    </lineage>
</organism>
<evidence type="ECO:0000256" key="1">
    <source>
        <dbReference type="SAM" id="Phobius"/>
    </source>
</evidence>
<comment type="caution">
    <text evidence="2">The sequence shown here is derived from an EMBL/GenBank/DDBJ whole genome shotgun (WGS) entry which is preliminary data.</text>
</comment>
<protein>
    <recommendedName>
        <fullName evidence="4">Methyltransferase FkbM domain-containing protein</fullName>
    </recommendedName>
</protein>
<evidence type="ECO:0000313" key="3">
    <source>
        <dbReference type="Proteomes" id="UP000494165"/>
    </source>
</evidence>
<dbReference type="GO" id="GO:0006888">
    <property type="term" value="P:endoplasmic reticulum to Golgi vesicle-mediated transport"/>
    <property type="evidence" value="ECO:0007669"/>
    <property type="project" value="TreeGrafter"/>
</dbReference>
<keyword evidence="1" id="KW-0812">Transmembrane</keyword>
<feature type="transmembrane region" description="Helical" evidence="1">
    <location>
        <begin position="12"/>
        <end position="32"/>
    </location>
</feature>
<name>A0A8S1CUS4_9INSE</name>
<dbReference type="PANTHER" id="PTHR34009">
    <property type="entry name" value="PROTEIN STAR"/>
    <property type="match status" value="1"/>
</dbReference>
<dbReference type="GO" id="GO:0005794">
    <property type="term" value="C:Golgi apparatus"/>
    <property type="evidence" value="ECO:0007669"/>
    <property type="project" value="TreeGrafter"/>
</dbReference>
<dbReference type="GO" id="GO:0016197">
    <property type="term" value="P:endosomal transport"/>
    <property type="evidence" value="ECO:0007669"/>
    <property type="project" value="TreeGrafter"/>
</dbReference>
<dbReference type="PANTHER" id="PTHR34009:SF2">
    <property type="entry name" value="PROTEIN STAR"/>
    <property type="match status" value="1"/>
</dbReference>
<accession>A0A8S1CUS4</accession>
<proteinExistence type="predicted"/>
<dbReference type="EMBL" id="CADEPI010000108">
    <property type="protein sequence ID" value="CAB3375188.1"/>
    <property type="molecule type" value="Genomic_DNA"/>
</dbReference>
<evidence type="ECO:0008006" key="4">
    <source>
        <dbReference type="Google" id="ProtNLM"/>
    </source>
</evidence>
<dbReference type="Proteomes" id="UP000494165">
    <property type="component" value="Unassembled WGS sequence"/>
</dbReference>
<dbReference type="GO" id="GO:0031902">
    <property type="term" value="C:late endosome membrane"/>
    <property type="evidence" value="ECO:0007669"/>
    <property type="project" value="TreeGrafter"/>
</dbReference>
<dbReference type="GO" id="GO:0005886">
    <property type="term" value="C:plasma membrane"/>
    <property type="evidence" value="ECO:0007669"/>
    <property type="project" value="TreeGrafter"/>
</dbReference>
<evidence type="ECO:0000313" key="2">
    <source>
        <dbReference type="EMBL" id="CAB3375188.1"/>
    </source>
</evidence>
<keyword evidence="3" id="KW-1185">Reference proteome</keyword>
<gene>
    <name evidence="2" type="ORF">CLODIP_2_CD12913</name>
</gene>
<dbReference type="AlphaFoldDB" id="A0A8S1CUS4"/>
<keyword evidence="1" id="KW-1133">Transmembrane helix</keyword>
<reference evidence="2 3" key="1">
    <citation type="submission" date="2020-04" db="EMBL/GenBank/DDBJ databases">
        <authorList>
            <person name="Alioto T."/>
            <person name="Alioto T."/>
            <person name="Gomez Garrido J."/>
        </authorList>
    </citation>
    <scope>NUCLEOTIDE SEQUENCE [LARGE SCALE GENOMIC DNA]</scope>
</reference>
<dbReference type="GO" id="GO:0005789">
    <property type="term" value="C:endoplasmic reticulum membrane"/>
    <property type="evidence" value="ECO:0007669"/>
    <property type="project" value="TreeGrafter"/>
</dbReference>
<dbReference type="InterPro" id="IPR029063">
    <property type="entry name" value="SAM-dependent_MTases_sf"/>
</dbReference>
<keyword evidence="1" id="KW-0472">Membrane</keyword>
<dbReference type="Gene3D" id="3.40.50.150">
    <property type="entry name" value="Vaccinia Virus protein VP39"/>
    <property type="match status" value="1"/>
</dbReference>
<dbReference type="InterPro" id="IPR053202">
    <property type="entry name" value="EGF_Rcpt_Signaling_Reg"/>
</dbReference>
<sequence length="328" mass="37536">MVVSLEKIPRNSAFWSNFRLLAVIAVATWWTISVQNTLRTLREEIRQMRPIVYQKHGFAKEFIFAYQNSKIADKELRKLYTFSKSEALMLSSYSQDDDRVIDHIRNNLLIPPPVTPTKQPDYDTSRGLATKVHNTLLSMNLTKGFYIESGAFDGYFMSNTLYLETWFKWTGLLIEPDPPHFTLLKKRGRNAWLLPTCLSLENRTTLVRFLSQSTNPKVNSSSGNIELNCMPLYSVIKALPSNISSIGLVSLDIGGDEMNVLSTVALDKLDIKMFAVKFKNIKGGKNELLTMMSKKGYTEVFLTPEENRQTNNWKEEIVLLKKTDKKTT</sequence>
<dbReference type="OrthoDB" id="6357215at2759"/>